<accession>A0A095X6U0</accession>
<name>A0A095X6U0_9FIRM</name>
<dbReference type="OrthoDB" id="1701396at2"/>
<protein>
    <submittedName>
        <fullName evidence="2">Uncharacterized protein</fullName>
    </submittedName>
</protein>
<organism evidence="2 3">
    <name type="scientific">Anaerococcus lactolyticus S7-1-13</name>
    <dbReference type="NCBI Taxonomy" id="1284686"/>
    <lineage>
        <taxon>Bacteria</taxon>
        <taxon>Bacillati</taxon>
        <taxon>Bacillota</taxon>
        <taxon>Tissierellia</taxon>
        <taxon>Tissierellales</taxon>
        <taxon>Peptoniphilaceae</taxon>
        <taxon>Anaerococcus</taxon>
    </lineage>
</organism>
<gene>
    <name evidence="2" type="ORF">HMPREF1630_00450</name>
</gene>
<dbReference type="Proteomes" id="UP000029579">
    <property type="component" value="Unassembled WGS sequence"/>
</dbReference>
<dbReference type="EMBL" id="JRMW01000011">
    <property type="protein sequence ID" value="KGF05785.1"/>
    <property type="molecule type" value="Genomic_DNA"/>
</dbReference>
<evidence type="ECO:0000313" key="2">
    <source>
        <dbReference type="EMBL" id="KGF05785.1"/>
    </source>
</evidence>
<dbReference type="eggNOG" id="ENOG5032Y4F">
    <property type="taxonomic scope" value="Bacteria"/>
</dbReference>
<feature type="transmembrane region" description="Helical" evidence="1">
    <location>
        <begin position="6"/>
        <end position="24"/>
    </location>
</feature>
<evidence type="ECO:0000313" key="3">
    <source>
        <dbReference type="Proteomes" id="UP000029579"/>
    </source>
</evidence>
<comment type="caution">
    <text evidence="2">The sequence shown here is derived from an EMBL/GenBank/DDBJ whole genome shotgun (WGS) entry which is preliminary data.</text>
</comment>
<dbReference type="RefSeq" id="WP_037325988.1">
    <property type="nucleotide sequence ID" value="NZ_JRMW01000011.1"/>
</dbReference>
<keyword evidence="1" id="KW-1133">Transmembrane helix</keyword>
<reference evidence="2 3" key="1">
    <citation type="submission" date="2014-07" db="EMBL/GenBank/DDBJ databases">
        <authorList>
            <person name="McCorrison J."/>
            <person name="Sanka R."/>
            <person name="Torralba M."/>
            <person name="Gillis M."/>
            <person name="Haft D.H."/>
            <person name="Methe B."/>
            <person name="Sutton G."/>
            <person name="Nelson K.E."/>
        </authorList>
    </citation>
    <scope>NUCLEOTIDE SEQUENCE [LARGE SCALE GENOMIC DNA]</scope>
    <source>
        <strain evidence="2 3">S7-1-13</strain>
    </source>
</reference>
<proteinExistence type="predicted"/>
<sequence length="207" mass="24051">MFKKLVFGIIGIFIAIWAFLLLTFRPTPGYLRNTEADGVKIEAKISDDDRTPIIRTYTKEEFDKFDQSKIDNIEDDVDGRVEGDIPCIDLLKDNKIYISFYKDGKKIEPEKTHIEITAHASDYKDPTKTRHIEGELTNDGENTYSYTTKRYGVQFEKYFMEYLQFEVTYTIDGKDYISILGAFQSNVPDGTDFFKNEDLKEPLDPEE</sequence>
<keyword evidence="1" id="KW-0812">Transmembrane</keyword>
<evidence type="ECO:0000256" key="1">
    <source>
        <dbReference type="SAM" id="Phobius"/>
    </source>
</evidence>
<dbReference type="AlphaFoldDB" id="A0A095X6U0"/>
<keyword evidence="1" id="KW-0472">Membrane</keyword>